<keyword evidence="2" id="KW-0659">Purine metabolism</keyword>
<dbReference type="InterPro" id="IPR024060">
    <property type="entry name" value="Ureidoglycolate_lyase_dom_sf"/>
</dbReference>
<dbReference type="Gene3D" id="2.60.120.480">
    <property type="entry name" value="Ureidoglycolate hydrolase"/>
    <property type="match status" value="1"/>
</dbReference>
<evidence type="ECO:0000313" key="5">
    <source>
        <dbReference type="EMBL" id="SLM12805.1"/>
    </source>
</evidence>
<protein>
    <recommendedName>
        <fullName evidence="6">Ureidoglycolate hydrolase</fullName>
    </recommendedName>
</protein>
<dbReference type="EMBL" id="FWDM01000019">
    <property type="protein sequence ID" value="SLM12805.1"/>
    <property type="molecule type" value="Genomic_DNA"/>
</dbReference>
<comment type="catalytic activity">
    <reaction evidence="4">
        <text>(S)-ureidoglycolate = urea + glyoxylate</text>
        <dbReference type="Rhea" id="RHEA:11304"/>
        <dbReference type="ChEBI" id="CHEBI:16199"/>
        <dbReference type="ChEBI" id="CHEBI:36655"/>
        <dbReference type="ChEBI" id="CHEBI:57296"/>
        <dbReference type="EC" id="4.3.2.3"/>
    </reaction>
</comment>
<dbReference type="GO" id="GO:0000256">
    <property type="term" value="P:allantoin catabolic process"/>
    <property type="evidence" value="ECO:0007669"/>
    <property type="project" value="InterPro"/>
</dbReference>
<dbReference type="AlphaFoldDB" id="A0A3P3XIJ6"/>
<proteinExistence type="predicted"/>
<dbReference type="GO" id="GO:0050385">
    <property type="term" value="F:ureidoglycolate lyase activity"/>
    <property type="evidence" value="ECO:0007669"/>
    <property type="project" value="UniProtKB-EC"/>
</dbReference>
<dbReference type="InterPro" id="IPR007247">
    <property type="entry name" value="Ureidogly_lyase"/>
</dbReference>
<dbReference type="Pfam" id="PF04115">
    <property type="entry name" value="Ureidogly_lyase"/>
    <property type="match status" value="1"/>
</dbReference>
<organism evidence="5">
    <name type="scientific">uncultured spirochete</name>
    <dbReference type="NCBI Taxonomy" id="156406"/>
    <lineage>
        <taxon>Bacteria</taxon>
        <taxon>Pseudomonadati</taxon>
        <taxon>Spirochaetota</taxon>
        <taxon>Spirochaetia</taxon>
        <taxon>Spirochaetales</taxon>
        <taxon>environmental samples</taxon>
    </lineage>
</organism>
<evidence type="ECO:0008006" key="6">
    <source>
        <dbReference type="Google" id="ProtNLM"/>
    </source>
</evidence>
<evidence type="ECO:0000256" key="4">
    <source>
        <dbReference type="ARBA" id="ARBA00047684"/>
    </source>
</evidence>
<sequence length="167" mass="18778">MKKIELVPIESMSVDFQSYGVCVSVDNRQPDYDSPEFKFWNKLGIIESQNKCSICMVESYPQKQSLSTVFECHTRTGETLIPVENDVLLVLGLSKNSQHNEMDYDSVKAFLVRKGTAVILNPGTWHYAPIAQHEVVHTFVVFDHATPDSDVIKIDSQDAGVGWEIAN</sequence>
<keyword evidence="3" id="KW-0456">Lyase</keyword>
<dbReference type="GO" id="GO:0006144">
    <property type="term" value="P:purine nucleobase metabolic process"/>
    <property type="evidence" value="ECO:0007669"/>
    <property type="project" value="UniProtKB-KW"/>
</dbReference>
<dbReference type="InterPro" id="IPR011051">
    <property type="entry name" value="RmlC_Cupin_sf"/>
</dbReference>
<reference evidence="5" key="1">
    <citation type="submission" date="2017-02" db="EMBL/GenBank/DDBJ databases">
        <authorList>
            <person name="Regsiter A."/>
            <person name="William W."/>
        </authorList>
    </citation>
    <scope>NUCLEOTIDE SEQUENCE</scope>
    <source>
        <strain evidence="5">Bib</strain>
    </source>
</reference>
<comment type="subunit">
    <text evidence="1">Homodimer.</text>
</comment>
<dbReference type="SUPFAM" id="SSF51182">
    <property type="entry name" value="RmlC-like cupins"/>
    <property type="match status" value="1"/>
</dbReference>
<name>A0A3P3XIJ6_9SPIR</name>
<evidence type="ECO:0000256" key="2">
    <source>
        <dbReference type="ARBA" id="ARBA00022631"/>
    </source>
</evidence>
<evidence type="ECO:0000256" key="3">
    <source>
        <dbReference type="ARBA" id="ARBA00023239"/>
    </source>
</evidence>
<gene>
    <name evidence="5" type="ORF">SPIROBIBN47_260053</name>
</gene>
<accession>A0A3P3XIJ6</accession>
<evidence type="ECO:0000256" key="1">
    <source>
        <dbReference type="ARBA" id="ARBA00011738"/>
    </source>
</evidence>
<dbReference type="GO" id="GO:0004848">
    <property type="term" value="F:ureidoglycolate hydrolase activity"/>
    <property type="evidence" value="ECO:0007669"/>
    <property type="project" value="InterPro"/>
</dbReference>